<name>A0A420G4S8_9SPHI</name>
<keyword evidence="2" id="KW-1185">Reference proteome</keyword>
<dbReference type="Proteomes" id="UP000286402">
    <property type="component" value="Unassembled WGS sequence"/>
</dbReference>
<dbReference type="EMBL" id="MCAQ01000003">
    <property type="protein sequence ID" value="RKF40138.1"/>
    <property type="molecule type" value="Genomic_DNA"/>
</dbReference>
<comment type="caution">
    <text evidence="1">The sequence shown here is derived from an EMBL/GenBank/DDBJ whole genome shotgun (WGS) entry which is preliminary data.</text>
</comment>
<gene>
    <name evidence="1" type="ORF">BCY89_22800</name>
</gene>
<dbReference type="AlphaFoldDB" id="A0A420G4S8"/>
<evidence type="ECO:0000313" key="1">
    <source>
        <dbReference type="EMBL" id="RKF40138.1"/>
    </source>
</evidence>
<accession>A0A420G4S8</accession>
<protein>
    <submittedName>
        <fullName evidence="1">Uncharacterized protein</fullName>
    </submittedName>
</protein>
<evidence type="ECO:0000313" key="2">
    <source>
        <dbReference type="Proteomes" id="UP000286402"/>
    </source>
</evidence>
<reference evidence="1 2" key="1">
    <citation type="submission" date="2016-07" db="EMBL/GenBank/DDBJ databases">
        <title>Genome analysis of Sphingobacterium siyangense T12B17.</title>
        <authorList>
            <person name="Xu D."/>
            <person name="Su Y."/>
            <person name="Zheng S."/>
        </authorList>
    </citation>
    <scope>NUCLEOTIDE SEQUENCE [LARGE SCALE GENOMIC DNA]</scope>
    <source>
        <strain evidence="1 2">T12B17</strain>
    </source>
</reference>
<organism evidence="1 2">
    <name type="scientific">Sphingobacterium siyangense</name>
    <dbReference type="NCBI Taxonomy" id="459529"/>
    <lineage>
        <taxon>Bacteria</taxon>
        <taxon>Pseudomonadati</taxon>
        <taxon>Bacteroidota</taxon>
        <taxon>Sphingobacteriia</taxon>
        <taxon>Sphingobacteriales</taxon>
        <taxon>Sphingobacteriaceae</taxon>
        <taxon>Sphingobacterium</taxon>
    </lineage>
</organism>
<sequence length="140" mass="16814">MMMFDKKYIWITLFFSIFSIALGFAQDKNRFQAIENEKIAYITKELDLTPREAQQFFPLYNEYSQTLWDIRKEKLNGAPKNSFRGGSRDVLQYDAKEVEIKKEYRAKFAKVIGNARASQFFEVEQEFREHLYKSLQNRRK</sequence>
<proteinExistence type="predicted"/>